<proteinExistence type="inferred from homology"/>
<evidence type="ECO:0000256" key="7">
    <source>
        <dbReference type="RuleBase" id="RU367016"/>
    </source>
</evidence>
<gene>
    <name evidence="9" type="ORF">BHS09_01580</name>
</gene>
<feature type="transmembrane region" description="Helical" evidence="7">
    <location>
        <begin position="52"/>
        <end position="71"/>
    </location>
</feature>
<dbReference type="AlphaFoldDB" id="A0AAE6KQ98"/>
<evidence type="ECO:0000256" key="1">
    <source>
        <dbReference type="ARBA" id="ARBA00004651"/>
    </source>
</evidence>
<evidence type="ECO:0000256" key="3">
    <source>
        <dbReference type="ARBA" id="ARBA00022475"/>
    </source>
</evidence>
<feature type="domain" description="VTT" evidence="8">
    <location>
        <begin position="31"/>
        <end position="157"/>
    </location>
</feature>
<evidence type="ECO:0000256" key="4">
    <source>
        <dbReference type="ARBA" id="ARBA00022692"/>
    </source>
</evidence>
<dbReference type="Proteomes" id="UP000320179">
    <property type="component" value="Chromosome"/>
</dbReference>
<dbReference type="EMBL" id="CP017174">
    <property type="protein sequence ID" value="QDE65799.1"/>
    <property type="molecule type" value="Genomic_DNA"/>
</dbReference>
<dbReference type="PANTHER" id="PTHR30353:SF15">
    <property type="entry name" value="INNER MEMBRANE PROTEIN YABI"/>
    <property type="match status" value="1"/>
</dbReference>
<reference evidence="9 10" key="1">
    <citation type="journal article" date="2019" name="Science">
        <title>Social genes are selection hotspots in kin groups of a soil microbe.</title>
        <authorList>
            <person name="Wielgoss S."/>
            <person name="Wolfensberger R."/>
            <person name="Sun L."/>
            <person name="Fiegna F."/>
            <person name="Velicer G.J."/>
        </authorList>
    </citation>
    <scope>NUCLEOTIDE SEQUENCE [LARGE SCALE GENOMIC DNA]</scope>
    <source>
        <strain evidence="9 10">MC3.5.9c15</strain>
    </source>
</reference>
<organism evidence="9 10">
    <name type="scientific">Myxococcus xanthus</name>
    <dbReference type="NCBI Taxonomy" id="34"/>
    <lineage>
        <taxon>Bacteria</taxon>
        <taxon>Pseudomonadati</taxon>
        <taxon>Myxococcota</taxon>
        <taxon>Myxococcia</taxon>
        <taxon>Myxococcales</taxon>
        <taxon>Cystobacterineae</taxon>
        <taxon>Myxococcaceae</taxon>
        <taxon>Myxococcus</taxon>
    </lineage>
</organism>
<dbReference type="PANTHER" id="PTHR30353">
    <property type="entry name" value="INNER MEMBRANE PROTEIN DEDA-RELATED"/>
    <property type="match status" value="1"/>
</dbReference>
<comment type="subcellular location">
    <subcellularLocation>
        <location evidence="1 7">Cell membrane</location>
        <topology evidence="1 7">Multi-pass membrane protein</topology>
    </subcellularLocation>
</comment>
<evidence type="ECO:0000259" key="8">
    <source>
        <dbReference type="Pfam" id="PF09335"/>
    </source>
</evidence>
<keyword evidence="6 7" id="KW-0472">Membrane</keyword>
<evidence type="ECO:0000313" key="9">
    <source>
        <dbReference type="EMBL" id="QDE65799.1"/>
    </source>
</evidence>
<feature type="transmembrane region" description="Helical" evidence="7">
    <location>
        <begin position="175"/>
        <end position="194"/>
    </location>
</feature>
<dbReference type="RefSeq" id="WP_140796990.1">
    <property type="nucleotide sequence ID" value="NZ_CP017173.1"/>
</dbReference>
<sequence length="204" mass="21769">MAAGPLPWLLTHGTAALLFAALVAGGLGVPIPEDLVLLSLGILAHRDVLPISLAAAVAVAGVLCGDTALFLTARRLGPALYEHPRMKKLLPPERRERLAQLYARHGGRCVFVGRFLSVLRGAVFIMAAVQGMRLRHFLLWDGLALFLSAPVVVGLGYAFSHSVDAVAKGAARAEHLLVLATTVALLVVGGVRRLRTRRLAQRSR</sequence>
<accession>A0AAE6KQ98</accession>
<keyword evidence="3 7" id="KW-1003">Cell membrane</keyword>
<evidence type="ECO:0000256" key="2">
    <source>
        <dbReference type="ARBA" id="ARBA00010792"/>
    </source>
</evidence>
<evidence type="ECO:0000313" key="10">
    <source>
        <dbReference type="Proteomes" id="UP000320179"/>
    </source>
</evidence>
<name>A0AAE6KQ98_MYXXA</name>
<evidence type="ECO:0000256" key="5">
    <source>
        <dbReference type="ARBA" id="ARBA00022989"/>
    </source>
</evidence>
<comment type="similarity">
    <text evidence="2 7">Belongs to the DedA family.</text>
</comment>
<comment type="caution">
    <text evidence="7">Lacks conserved residue(s) required for the propagation of feature annotation.</text>
</comment>
<dbReference type="Pfam" id="PF09335">
    <property type="entry name" value="VTT_dom"/>
    <property type="match status" value="1"/>
</dbReference>
<keyword evidence="4 7" id="KW-0812">Transmembrane</keyword>
<keyword evidence="5 7" id="KW-1133">Transmembrane helix</keyword>
<protein>
    <recommendedName>
        <fullName evidence="8">VTT domain-containing protein</fullName>
    </recommendedName>
</protein>
<dbReference type="InterPro" id="IPR032818">
    <property type="entry name" value="DedA-like"/>
</dbReference>
<feature type="transmembrane region" description="Helical" evidence="7">
    <location>
        <begin position="137"/>
        <end position="159"/>
    </location>
</feature>
<dbReference type="InterPro" id="IPR032816">
    <property type="entry name" value="VTT_dom"/>
</dbReference>
<evidence type="ECO:0000256" key="6">
    <source>
        <dbReference type="ARBA" id="ARBA00023136"/>
    </source>
</evidence>
<dbReference type="GO" id="GO:0005886">
    <property type="term" value="C:plasma membrane"/>
    <property type="evidence" value="ECO:0007669"/>
    <property type="project" value="UniProtKB-SubCell"/>
</dbReference>